<protein>
    <recommendedName>
        <fullName evidence="2">PpiC domain-containing protein</fullName>
    </recommendedName>
</protein>
<reference evidence="1" key="1">
    <citation type="submission" date="2020-02" db="EMBL/GenBank/DDBJ databases">
        <authorList>
            <person name="Meier V. D."/>
        </authorList>
    </citation>
    <scope>NUCLEOTIDE SEQUENCE</scope>
    <source>
        <strain evidence="1">AVDCRST_MAG88</strain>
    </source>
</reference>
<proteinExistence type="predicted"/>
<gene>
    <name evidence="1" type="ORF">AVDCRST_MAG88-841</name>
</gene>
<accession>A0A6J4UIN2</accession>
<dbReference type="EMBL" id="CADCWM010000292">
    <property type="protein sequence ID" value="CAA9551925.1"/>
    <property type="molecule type" value="Genomic_DNA"/>
</dbReference>
<evidence type="ECO:0008006" key="2">
    <source>
        <dbReference type="Google" id="ProtNLM"/>
    </source>
</evidence>
<sequence>PVASVALQQVVVDNQDRAREALAKGRAGTPIEELINQYAIAEARGDRALNAGNLVTDFAGPEVRRLFPSFDVGVYSEIRTAQGQGGQPLYVFYRVARSETRNPTPEDTSSLRAQFLDGLRAKYPVVENASLNLPPRQQ</sequence>
<evidence type="ECO:0000313" key="1">
    <source>
        <dbReference type="EMBL" id="CAA9551925.1"/>
    </source>
</evidence>
<organism evidence="1">
    <name type="scientific">uncultured Thermomicrobiales bacterium</name>
    <dbReference type="NCBI Taxonomy" id="1645740"/>
    <lineage>
        <taxon>Bacteria</taxon>
        <taxon>Pseudomonadati</taxon>
        <taxon>Thermomicrobiota</taxon>
        <taxon>Thermomicrobia</taxon>
        <taxon>Thermomicrobiales</taxon>
        <taxon>environmental samples</taxon>
    </lineage>
</organism>
<feature type="non-terminal residue" evidence="1">
    <location>
        <position position="1"/>
    </location>
</feature>
<dbReference type="AlphaFoldDB" id="A0A6J4UIN2"/>
<name>A0A6J4UIN2_9BACT</name>